<name>A0A511XQC7_9PROT</name>
<gene>
    <name evidence="2" type="ORF">AOE01nite_33710</name>
</gene>
<sequence length="847" mass="92619">MAGSDNFNKRDRQHITIDAFQETAAYTYPARSQERKPLRRDYAAHAAKLLAQLAAALGEIPQRDYDDRLSIPGMKSGTVIEITTLEPAENSRTKAIKIPKSLELPSQDVTVIQSRRNNDCTESALLFVADDSRALLRRQITDYGREPDGHQRPYVDRFEVLEDIRAAEAKALFTSAVDLDSPEIVWWELWVRQPTLVADLLVDAARNENIDVHSDRLIFPDITVLFFHTTASRIATFSLRAPGAISEIRCATGTIEPFLDHGDKGLSQHDWVTEFVERVSPPDADAPVVCALDTGIAAAHPLIVPGLRGAWAYDAAWGSDDHQPDGGHGTPLAGLVLYGDLESLMNDAQPVILTHGVESMKLLPPHGFPPTTPPSYGVVTQGAVSAVEIERPEILRSFCIATSATDFPSGRPSTWSGALDQIASGTMPGEMDGHTPSSELPKRLMVVATGNVSGGMAASVLASQPLEDPSQSWNVLTIGGFTRKEQPPIPPPVLHAAVPANHRSPYSRGSQSLPDDLTPIKPEVLFEADNMMSDATGFCGWDPSVSLLSTGSDVTTEPLVPFWATSAATGMAGHFIGQLQAARPDLWPETHRALTVDSARWPEPIKKKFIGRSAHWKTGPKALKQHHLREFGYGVPDIERAILSAKNDVTLIAQAEIQPFALGTDGRSGVFNEVHFYDLPWPKAALEQLENEIVTMKVTLSYFIEPNLTGKAATRPDTYRSFGLRFDMKKRSETKTRFRSRISSSQVRDGTEVGGEKSCWLLGPKAIQAGSLHCDLWRGRAVDLAGHDAIAVYPVGGWWKSHPGQKRVADKARYALVISISAPGQNVDLYSEIAAIVEVKEIDIPVW</sequence>
<keyword evidence="3" id="KW-1185">Reference proteome</keyword>
<evidence type="ECO:0000313" key="3">
    <source>
        <dbReference type="Proteomes" id="UP000321746"/>
    </source>
</evidence>
<evidence type="ECO:0000313" key="2">
    <source>
        <dbReference type="EMBL" id="GEN65147.1"/>
    </source>
</evidence>
<dbReference type="SUPFAM" id="SSF52743">
    <property type="entry name" value="Subtilisin-like"/>
    <property type="match status" value="1"/>
</dbReference>
<dbReference type="RefSeq" id="WP_146892684.1">
    <property type="nucleotide sequence ID" value="NZ_BJYG01000074.1"/>
</dbReference>
<dbReference type="GO" id="GO:0004252">
    <property type="term" value="F:serine-type endopeptidase activity"/>
    <property type="evidence" value="ECO:0007669"/>
    <property type="project" value="InterPro"/>
</dbReference>
<dbReference type="Pfam" id="PF00082">
    <property type="entry name" value="Peptidase_S8"/>
    <property type="match status" value="1"/>
</dbReference>
<dbReference type="EMBL" id="BJYG01000074">
    <property type="protein sequence ID" value="GEN65147.1"/>
    <property type="molecule type" value="Genomic_DNA"/>
</dbReference>
<dbReference type="InterPro" id="IPR000209">
    <property type="entry name" value="Peptidase_S8/S53_dom"/>
</dbReference>
<dbReference type="AlphaFoldDB" id="A0A511XQC7"/>
<accession>A0A511XQC7</accession>
<dbReference type="Proteomes" id="UP000321746">
    <property type="component" value="Unassembled WGS sequence"/>
</dbReference>
<dbReference type="GO" id="GO:0006508">
    <property type="term" value="P:proteolysis"/>
    <property type="evidence" value="ECO:0007669"/>
    <property type="project" value="InterPro"/>
</dbReference>
<dbReference type="CDD" id="cd04847">
    <property type="entry name" value="Peptidases_S8_Subtilisin_like_2"/>
    <property type="match status" value="1"/>
</dbReference>
<dbReference type="OrthoDB" id="9768989at2"/>
<protein>
    <recommendedName>
        <fullName evidence="1">Peptidase S8/S53 domain-containing protein</fullName>
    </recommendedName>
</protein>
<comment type="caution">
    <text evidence="2">The sequence shown here is derived from an EMBL/GenBank/DDBJ whole genome shotgun (WGS) entry which is preliminary data.</text>
</comment>
<feature type="domain" description="Peptidase S8/S53" evidence="1">
    <location>
        <begin position="286"/>
        <end position="634"/>
    </location>
</feature>
<reference evidence="2 3" key="1">
    <citation type="submission" date="2019-07" db="EMBL/GenBank/DDBJ databases">
        <title>Whole genome shotgun sequence of Acetobacter oeni NBRC 105207.</title>
        <authorList>
            <person name="Hosoyama A."/>
            <person name="Uohara A."/>
            <person name="Ohji S."/>
            <person name="Ichikawa N."/>
        </authorList>
    </citation>
    <scope>NUCLEOTIDE SEQUENCE [LARGE SCALE GENOMIC DNA]</scope>
    <source>
        <strain evidence="2 3">NBRC 105207</strain>
    </source>
</reference>
<evidence type="ECO:0000259" key="1">
    <source>
        <dbReference type="Pfam" id="PF00082"/>
    </source>
</evidence>
<dbReference type="InterPro" id="IPR034074">
    <property type="entry name" value="Y4bN_pept_dom"/>
</dbReference>
<organism evidence="2 3">
    <name type="scientific">Acetobacter oeni</name>
    <dbReference type="NCBI Taxonomy" id="304077"/>
    <lineage>
        <taxon>Bacteria</taxon>
        <taxon>Pseudomonadati</taxon>
        <taxon>Pseudomonadota</taxon>
        <taxon>Alphaproteobacteria</taxon>
        <taxon>Acetobacterales</taxon>
        <taxon>Acetobacteraceae</taxon>
        <taxon>Acetobacter</taxon>
    </lineage>
</organism>
<dbReference type="Gene3D" id="3.40.50.200">
    <property type="entry name" value="Peptidase S8/S53 domain"/>
    <property type="match status" value="1"/>
</dbReference>
<proteinExistence type="predicted"/>
<dbReference type="InterPro" id="IPR036852">
    <property type="entry name" value="Peptidase_S8/S53_dom_sf"/>
</dbReference>